<feature type="compositionally biased region" description="Polar residues" evidence="3">
    <location>
        <begin position="224"/>
        <end position="240"/>
    </location>
</feature>
<dbReference type="InterPro" id="IPR045194">
    <property type="entry name" value="MGRN1/RNF157-like"/>
</dbReference>
<dbReference type="SMART" id="SM00184">
    <property type="entry name" value="RING"/>
    <property type="match status" value="1"/>
</dbReference>
<keyword evidence="2" id="KW-0479">Metal-binding</keyword>
<dbReference type="Gene3D" id="3.30.40.10">
    <property type="entry name" value="Zinc/RING finger domain, C3HC4 (zinc finger)"/>
    <property type="match status" value="1"/>
</dbReference>
<dbReference type="PROSITE" id="PS50089">
    <property type="entry name" value="ZF_RING_2"/>
    <property type="match status" value="1"/>
</dbReference>
<dbReference type="InterPro" id="IPR013083">
    <property type="entry name" value="Znf_RING/FYVE/PHD"/>
</dbReference>
<dbReference type="GO" id="GO:0061630">
    <property type="term" value="F:ubiquitin protein ligase activity"/>
    <property type="evidence" value="ECO:0007669"/>
    <property type="project" value="UniProtKB-EC"/>
</dbReference>
<protein>
    <recommendedName>
        <fullName evidence="4">RING-type domain-containing protein</fullName>
    </recommendedName>
</protein>
<evidence type="ECO:0000313" key="5">
    <source>
        <dbReference type="EMBL" id="RUP47392.1"/>
    </source>
</evidence>
<dbReference type="SUPFAM" id="SSF57850">
    <property type="entry name" value="RING/U-box"/>
    <property type="match status" value="1"/>
</dbReference>
<feature type="domain" description="RING-type" evidence="4">
    <location>
        <begin position="379"/>
        <end position="418"/>
    </location>
</feature>
<feature type="compositionally biased region" description="Polar residues" evidence="3">
    <location>
        <begin position="1"/>
        <end position="13"/>
    </location>
</feature>
<dbReference type="CDD" id="cd16789">
    <property type="entry name" value="mRING-HC-C3HC5_MGRN1-like"/>
    <property type="match status" value="1"/>
</dbReference>
<dbReference type="AlphaFoldDB" id="A0A433D991"/>
<evidence type="ECO:0000256" key="1">
    <source>
        <dbReference type="ARBA" id="ARBA00025721"/>
    </source>
</evidence>
<dbReference type="Proteomes" id="UP000268093">
    <property type="component" value="Unassembled WGS sequence"/>
</dbReference>
<dbReference type="InterPro" id="IPR001841">
    <property type="entry name" value="Znf_RING"/>
</dbReference>
<comment type="similarity">
    <text evidence="1">Belongs to the RING-type zinc finger family. LOG2 subfamily.</text>
</comment>
<comment type="caution">
    <text evidence="5">The sequence shown here is derived from an EMBL/GenBank/DDBJ whole genome shotgun (WGS) entry which is preliminary data.</text>
</comment>
<dbReference type="OrthoDB" id="1711136at2759"/>
<feature type="compositionally biased region" description="Basic and acidic residues" evidence="3">
    <location>
        <begin position="478"/>
        <end position="508"/>
    </location>
</feature>
<evidence type="ECO:0000313" key="6">
    <source>
        <dbReference type="Proteomes" id="UP000268093"/>
    </source>
</evidence>
<accession>A0A433D991</accession>
<keyword evidence="2" id="KW-0862">Zinc</keyword>
<sequence>MKPDSEQSPTNGVHSPLKTQPPAMGPALSHHLYRRAPTLPLPPPTPPPHPSVSQGLYFGPHFTVHPENFTQEALNATEGVSSEMLAKWAKKSRAQLASSAQPTSSTALQALVNLRKNTLRIVKHEPSPEGEVANTKAPYHLEFTFDSLVPCKIRVYWVAKETIGTAEDGGEHVLYEFKHALPPRSTTKIRAHSFPRKFNQYFRTSFEPSNYTHEDLIAEHKPATQLSAPASKQRENSQGNAARCDRKEAVADQHHYYPLIVVIEACSPENLEAEPNPMHMQSQATFVTFGGTAESVYEARVVKQTIRINKIAFVLQDIYGFPDRNPSAPKPNRLSTSSTTSVSTVATPSTPTSPLSRRPISTGSQFQDAAEASPVSRECVICISEAKSTVVLPCRHFCLCRDCAETLRLRNNKCPICRSPFRALMYVGLEGEEIEEEEEEIEEEEEEIEEEEECENEEGRLTRSGRVAEGAEVGVETNNKDGFEGIDGLEKRDKHDERQCEDGREQAEMRTTSSSSAEEH</sequence>
<feature type="region of interest" description="Disordered" evidence="3">
    <location>
        <begin position="325"/>
        <end position="369"/>
    </location>
</feature>
<reference evidence="5 6" key="1">
    <citation type="journal article" date="2018" name="New Phytol.">
        <title>Phylogenomics of Endogonaceae and evolution of mycorrhizas within Mucoromycota.</title>
        <authorList>
            <person name="Chang Y."/>
            <person name="Desiro A."/>
            <person name="Na H."/>
            <person name="Sandor L."/>
            <person name="Lipzen A."/>
            <person name="Clum A."/>
            <person name="Barry K."/>
            <person name="Grigoriev I.V."/>
            <person name="Martin F.M."/>
            <person name="Stajich J.E."/>
            <person name="Smith M.E."/>
            <person name="Bonito G."/>
            <person name="Spatafora J.W."/>
        </authorList>
    </citation>
    <scope>NUCLEOTIDE SEQUENCE [LARGE SCALE GENOMIC DNA]</scope>
    <source>
        <strain evidence="5 6">GMNB39</strain>
    </source>
</reference>
<dbReference type="GO" id="GO:0008270">
    <property type="term" value="F:zinc ion binding"/>
    <property type="evidence" value="ECO:0007669"/>
    <property type="project" value="UniProtKB-KW"/>
</dbReference>
<feature type="compositionally biased region" description="Acidic residues" evidence="3">
    <location>
        <begin position="433"/>
        <end position="456"/>
    </location>
</feature>
<dbReference type="PANTHER" id="PTHR22996:SF0">
    <property type="entry name" value="RE60872P-RELATED"/>
    <property type="match status" value="1"/>
</dbReference>
<feature type="compositionally biased region" description="Polar residues" evidence="3">
    <location>
        <begin position="509"/>
        <end position="520"/>
    </location>
</feature>
<dbReference type="GO" id="GO:0016567">
    <property type="term" value="P:protein ubiquitination"/>
    <property type="evidence" value="ECO:0007669"/>
    <property type="project" value="TreeGrafter"/>
</dbReference>
<feature type="region of interest" description="Disordered" evidence="3">
    <location>
        <begin position="433"/>
        <end position="520"/>
    </location>
</feature>
<name>A0A433D991_9FUNG</name>
<dbReference type="Pfam" id="PF13920">
    <property type="entry name" value="zf-C3HC4_3"/>
    <property type="match status" value="1"/>
</dbReference>
<dbReference type="PANTHER" id="PTHR22996">
    <property type="entry name" value="MAHOGUNIN"/>
    <property type="match status" value="1"/>
</dbReference>
<proteinExistence type="inferred from homology"/>
<feature type="compositionally biased region" description="Low complexity" evidence="3">
    <location>
        <begin position="334"/>
        <end position="362"/>
    </location>
</feature>
<gene>
    <name evidence="5" type="ORF">BC936DRAFT_145788</name>
</gene>
<keyword evidence="6" id="KW-1185">Reference proteome</keyword>
<dbReference type="InterPro" id="IPR045195">
    <property type="entry name" value="LOG2-like_mRING_C3HC5"/>
</dbReference>
<organism evidence="5 6">
    <name type="scientific">Jimgerdemannia flammicorona</name>
    <dbReference type="NCBI Taxonomy" id="994334"/>
    <lineage>
        <taxon>Eukaryota</taxon>
        <taxon>Fungi</taxon>
        <taxon>Fungi incertae sedis</taxon>
        <taxon>Mucoromycota</taxon>
        <taxon>Mucoromycotina</taxon>
        <taxon>Endogonomycetes</taxon>
        <taxon>Endogonales</taxon>
        <taxon>Endogonaceae</taxon>
        <taxon>Jimgerdemannia</taxon>
    </lineage>
</organism>
<feature type="compositionally biased region" description="Pro residues" evidence="3">
    <location>
        <begin position="39"/>
        <end position="50"/>
    </location>
</feature>
<evidence type="ECO:0000256" key="2">
    <source>
        <dbReference type="PROSITE-ProRule" id="PRU00175"/>
    </source>
</evidence>
<dbReference type="EMBL" id="RBNI01004576">
    <property type="protein sequence ID" value="RUP47392.1"/>
    <property type="molecule type" value="Genomic_DNA"/>
</dbReference>
<keyword evidence="2" id="KW-0863">Zinc-finger</keyword>
<evidence type="ECO:0000256" key="3">
    <source>
        <dbReference type="SAM" id="MobiDB-lite"/>
    </source>
</evidence>
<feature type="region of interest" description="Disordered" evidence="3">
    <location>
        <begin position="1"/>
        <end position="57"/>
    </location>
</feature>
<evidence type="ECO:0000259" key="4">
    <source>
        <dbReference type="PROSITE" id="PS50089"/>
    </source>
</evidence>
<feature type="region of interest" description="Disordered" evidence="3">
    <location>
        <begin position="222"/>
        <end position="246"/>
    </location>
</feature>